<proteinExistence type="predicted"/>
<accession>A0AAD5NK92</accession>
<dbReference type="AlphaFoldDB" id="A0AAD5NK92"/>
<sequence length="141" mass="16082">MAQEQVSDISENILKEETHGNHFEGLVAAMVKPSFQIPPIQVTIDHEEEIEEFQILNHAINASDQFGNNPIINVGNMVYNSTINPEKDFVSSWLPAPKNSMPNFQWTLLKQWQYSKSLKLAKNSGLLPAIPLKWMLFDFEV</sequence>
<evidence type="ECO:0000313" key="2">
    <source>
        <dbReference type="Proteomes" id="UP001064489"/>
    </source>
</evidence>
<name>A0AAD5NK92_ACENE</name>
<comment type="caution">
    <text evidence="1">The sequence shown here is derived from an EMBL/GenBank/DDBJ whole genome shotgun (WGS) entry which is preliminary data.</text>
</comment>
<dbReference type="Proteomes" id="UP001064489">
    <property type="component" value="Chromosome 10"/>
</dbReference>
<dbReference type="EMBL" id="JAJSOW010000105">
    <property type="protein sequence ID" value="KAI9164730.1"/>
    <property type="molecule type" value="Genomic_DNA"/>
</dbReference>
<reference evidence="1" key="1">
    <citation type="journal article" date="2022" name="Plant J.">
        <title>Strategies of tolerance reflected in two North American maple genomes.</title>
        <authorList>
            <person name="McEvoy S.L."/>
            <person name="Sezen U.U."/>
            <person name="Trouern-Trend A."/>
            <person name="McMahon S.M."/>
            <person name="Schaberg P.G."/>
            <person name="Yang J."/>
            <person name="Wegrzyn J.L."/>
            <person name="Swenson N.G."/>
        </authorList>
    </citation>
    <scope>NUCLEOTIDE SEQUENCE</scope>
    <source>
        <strain evidence="1">91603</strain>
    </source>
</reference>
<gene>
    <name evidence="1" type="ORF">LWI28_001017</name>
</gene>
<protein>
    <submittedName>
        <fullName evidence="1">Uncharacterized protein</fullName>
    </submittedName>
</protein>
<organism evidence="1 2">
    <name type="scientific">Acer negundo</name>
    <name type="common">Box elder</name>
    <dbReference type="NCBI Taxonomy" id="4023"/>
    <lineage>
        <taxon>Eukaryota</taxon>
        <taxon>Viridiplantae</taxon>
        <taxon>Streptophyta</taxon>
        <taxon>Embryophyta</taxon>
        <taxon>Tracheophyta</taxon>
        <taxon>Spermatophyta</taxon>
        <taxon>Magnoliopsida</taxon>
        <taxon>eudicotyledons</taxon>
        <taxon>Gunneridae</taxon>
        <taxon>Pentapetalae</taxon>
        <taxon>rosids</taxon>
        <taxon>malvids</taxon>
        <taxon>Sapindales</taxon>
        <taxon>Sapindaceae</taxon>
        <taxon>Hippocastanoideae</taxon>
        <taxon>Acereae</taxon>
        <taxon>Acer</taxon>
    </lineage>
</organism>
<reference evidence="1" key="2">
    <citation type="submission" date="2023-02" db="EMBL/GenBank/DDBJ databases">
        <authorList>
            <person name="Swenson N.G."/>
            <person name="Wegrzyn J.L."/>
            <person name="Mcevoy S.L."/>
        </authorList>
    </citation>
    <scope>NUCLEOTIDE SEQUENCE</scope>
    <source>
        <strain evidence="1">91603</strain>
        <tissue evidence="1">Leaf</tissue>
    </source>
</reference>
<evidence type="ECO:0000313" key="1">
    <source>
        <dbReference type="EMBL" id="KAI9164730.1"/>
    </source>
</evidence>
<keyword evidence="2" id="KW-1185">Reference proteome</keyword>